<reference evidence="1 2" key="1">
    <citation type="submission" date="2018-01" db="EMBL/GenBank/DDBJ databases">
        <authorList>
            <person name="Gaut B.S."/>
            <person name="Morton B.R."/>
            <person name="Clegg M.T."/>
            <person name="Duvall M.R."/>
        </authorList>
    </citation>
    <scope>NUCLEOTIDE SEQUENCE [LARGE SCALE GENOMIC DNA]</scope>
    <source>
        <strain evidence="1">Cupriavidus taiwanensis LMG 19425</strain>
    </source>
</reference>
<evidence type="ECO:0000313" key="1">
    <source>
        <dbReference type="EMBL" id="SPK70535.1"/>
    </source>
</evidence>
<dbReference type="EMBL" id="OOEF01000057">
    <property type="protein sequence ID" value="SPK70535.1"/>
    <property type="molecule type" value="Genomic_DNA"/>
</dbReference>
<dbReference type="Proteomes" id="UP000255505">
    <property type="component" value="Unassembled WGS sequence"/>
</dbReference>
<proteinExistence type="predicted"/>
<gene>
    <name evidence="1" type="ORF">CT19425_U600029</name>
</gene>
<sequence length="114" mass="12709">MQPHWHELLRFGLPGPASGPAIPDTLPFWSPIYQSLLTYTQFKGDLQEFPASQLSQADAANLFELNRWLSKSAAGISLARSPSTNMRRSSPRVSQKWVRLITGGLIAQNFVDAR</sequence>
<accession>A0A375IB96</accession>
<protein>
    <submittedName>
        <fullName evidence="1">Uncharacterized protein</fullName>
    </submittedName>
</protein>
<dbReference type="AlphaFoldDB" id="A0A375IB96"/>
<evidence type="ECO:0000313" key="2">
    <source>
        <dbReference type="Proteomes" id="UP000255505"/>
    </source>
</evidence>
<organism evidence="1 2">
    <name type="scientific">Cupriavidus taiwanensis</name>
    <dbReference type="NCBI Taxonomy" id="164546"/>
    <lineage>
        <taxon>Bacteria</taxon>
        <taxon>Pseudomonadati</taxon>
        <taxon>Pseudomonadota</taxon>
        <taxon>Betaproteobacteria</taxon>
        <taxon>Burkholderiales</taxon>
        <taxon>Burkholderiaceae</taxon>
        <taxon>Cupriavidus</taxon>
    </lineage>
</organism>
<name>A0A375IB96_9BURK</name>